<reference evidence="3 4" key="1">
    <citation type="submission" date="2017-06" db="EMBL/GenBank/DDBJ databases">
        <authorList>
            <person name="Kim H.J."/>
            <person name="Triplett B.A."/>
        </authorList>
    </citation>
    <scope>NUCLEOTIDE SEQUENCE [LARGE SCALE GENOMIC DNA]</scope>
    <source>
        <strain evidence="3 4">DSM 14713</strain>
    </source>
</reference>
<keyword evidence="2" id="KW-0732">Signal</keyword>
<dbReference type="Gene3D" id="2.60.40.10">
    <property type="entry name" value="Immunoglobulins"/>
    <property type="match status" value="3"/>
</dbReference>
<dbReference type="PANTHER" id="PTHR37494:SF1">
    <property type="entry name" value="STAPHYLOCOCCUS AUREUS SURFACE PROTEIN A"/>
    <property type="match status" value="1"/>
</dbReference>
<evidence type="ECO:0000313" key="4">
    <source>
        <dbReference type="Proteomes" id="UP000217289"/>
    </source>
</evidence>
<name>A0A250IFD7_9BACT</name>
<proteinExistence type="predicted"/>
<feature type="compositionally biased region" description="Low complexity" evidence="1">
    <location>
        <begin position="67"/>
        <end position="85"/>
    </location>
</feature>
<dbReference type="GO" id="GO:0005509">
    <property type="term" value="F:calcium ion binding"/>
    <property type="evidence" value="ECO:0007669"/>
    <property type="project" value="InterPro"/>
</dbReference>
<feature type="region of interest" description="Disordered" evidence="1">
    <location>
        <begin position="63"/>
        <end position="115"/>
    </location>
</feature>
<evidence type="ECO:0000256" key="2">
    <source>
        <dbReference type="SAM" id="SignalP"/>
    </source>
</evidence>
<dbReference type="RefSeq" id="WP_095978923.1">
    <property type="nucleotide sequence ID" value="NZ_CP022163.1"/>
</dbReference>
<accession>A0A250IFD7</accession>
<dbReference type="OrthoDB" id="5509935at2"/>
<dbReference type="InterPro" id="IPR015919">
    <property type="entry name" value="Cadherin-like_sf"/>
</dbReference>
<dbReference type="EMBL" id="CP022163">
    <property type="protein sequence ID" value="ATB30475.1"/>
    <property type="molecule type" value="Genomic_DNA"/>
</dbReference>
<evidence type="ECO:0000256" key="1">
    <source>
        <dbReference type="SAM" id="MobiDB-lite"/>
    </source>
</evidence>
<evidence type="ECO:0008006" key="5">
    <source>
        <dbReference type="Google" id="ProtNLM"/>
    </source>
</evidence>
<feature type="region of interest" description="Disordered" evidence="1">
    <location>
        <begin position="248"/>
        <end position="271"/>
    </location>
</feature>
<dbReference type="KEGG" id="mbd:MEBOL_003936"/>
<dbReference type="SUPFAM" id="SSF49313">
    <property type="entry name" value="Cadherin-like"/>
    <property type="match status" value="2"/>
</dbReference>
<dbReference type="PROSITE" id="PS51257">
    <property type="entry name" value="PROKAR_LIPOPROTEIN"/>
    <property type="match status" value="1"/>
</dbReference>
<dbReference type="PANTHER" id="PTHR37494">
    <property type="entry name" value="HEMAGGLUTININ"/>
    <property type="match status" value="1"/>
</dbReference>
<organism evidence="3 4">
    <name type="scientific">Melittangium boletus DSM 14713</name>
    <dbReference type="NCBI Taxonomy" id="1294270"/>
    <lineage>
        <taxon>Bacteria</taxon>
        <taxon>Pseudomonadati</taxon>
        <taxon>Myxococcota</taxon>
        <taxon>Myxococcia</taxon>
        <taxon>Myxococcales</taxon>
        <taxon>Cystobacterineae</taxon>
        <taxon>Archangiaceae</taxon>
        <taxon>Melittangium</taxon>
    </lineage>
</organism>
<dbReference type="AlphaFoldDB" id="A0A250IFD7"/>
<dbReference type="InterPro" id="IPR013783">
    <property type="entry name" value="Ig-like_fold"/>
</dbReference>
<dbReference type="GO" id="GO:0016020">
    <property type="term" value="C:membrane"/>
    <property type="evidence" value="ECO:0007669"/>
    <property type="project" value="InterPro"/>
</dbReference>
<protein>
    <recommendedName>
        <fullName evidence="5">Hemagglutinin/hemolysin-related protein</fullName>
    </recommendedName>
</protein>
<dbReference type="Pfam" id="PF05345">
    <property type="entry name" value="He_PIG"/>
    <property type="match status" value="3"/>
</dbReference>
<gene>
    <name evidence="3" type="ORF">MEBOL_003936</name>
</gene>
<keyword evidence="4" id="KW-1185">Reference proteome</keyword>
<feature type="signal peptide" evidence="2">
    <location>
        <begin position="1"/>
        <end position="20"/>
    </location>
</feature>
<feature type="chain" id="PRO_5012015654" description="Hemagglutinin/hemolysin-related protein" evidence="2">
    <location>
        <begin position="21"/>
        <end position="372"/>
    </location>
</feature>
<sequence>MSRWLPGAALLLAVGACVFAPDFSRYPACDDQGGCPSGFTCLAPEGLCLPDCGALGPCPLEEPPAPDSDGPGADAGADAGTDAGAEPPPDGGQDGGEEVPPLLLGAERPPDGVTEEGFSFTFQVQGGTPPYHFTTADVLPAGLTLDGARGILSGTPSGDGDFSFTLEVRDEAAPEPRRVSQALSVRIHPVLRVAGPLILADVPSGRAYTERIPALGGRPPYTFELSAGNALPTGLALYEDGSVRGTSNASGAASSFEVRVTDSARPPRSATRNLQITPSTCAPATLCIRTRSLPDARQGEAYSYALQANTNTLAPSWKLEKGPLPPGLQLSPEGVLSGAPTQAGSFQFTVCITEWLGTVFGTRSLSLTLKVH</sequence>
<evidence type="ECO:0000313" key="3">
    <source>
        <dbReference type="EMBL" id="ATB30475.1"/>
    </source>
</evidence>
<dbReference type="Proteomes" id="UP000217289">
    <property type="component" value="Chromosome"/>
</dbReference>